<accession>A0ACB8TKR7</accession>
<reference evidence="1" key="2">
    <citation type="journal article" date="2022" name="New Phytol.">
        <title>Evolutionary transition to the ectomycorrhizal habit in the genomes of a hyperdiverse lineage of mushroom-forming fungi.</title>
        <authorList>
            <person name="Looney B."/>
            <person name="Miyauchi S."/>
            <person name="Morin E."/>
            <person name="Drula E."/>
            <person name="Courty P.E."/>
            <person name="Kohler A."/>
            <person name="Kuo A."/>
            <person name="LaButti K."/>
            <person name="Pangilinan J."/>
            <person name="Lipzen A."/>
            <person name="Riley R."/>
            <person name="Andreopoulos W."/>
            <person name="He G."/>
            <person name="Johnson J."/>
            <person name="Nolan M."/>
            <person name="Tritt A."/>
            <person name="Barry K.W."/>
            <person name="Grigoriev I.V."/>
            <person name="Nagy L.G."/>
            <person name="Hibbett D."/>
            <person name="Henrissat B."/>
            <person name="Matheny P.B."/>
            <person name="Labbe J."/>
            <person name="Martin F.M."/>
        </authorList>
    </citation>
    <scope>NUCLEOTIDE SEQUENCE</scope>
    <source>
        <strain evidence="1">HHB10654</strain>
    </source>
</reference>
<keyword evidence="2" id="KW-1185">Reference proteome</keyword>
<reference evidence="1" key="1">
    <citation type="submission" date="2021-03" db="EMBL/GenBank/DDBJ databases">
        <authorList>
            <consortium name="DOE Joint Genome Institute"/>
            <person name="Ahrendt S."/>
            <person name="Looney B.P."/>
            <person name="Miyauchi S."/>
            <person name="Morin E."/>
            <person name="Drula E."/>
            <person name="Courty P.E."/>
            <person name="Chicoki N."/>
            <person name="Fauchery L."/>
            <person name="Kohler A."/>
            <person name="Kuo A."/>
            <person name="Labutti K."/>
            <person name="Pangilinan J."/>
            <person name="Lipzen A."/>
            <person name="Riley R."/>
            <person name="Andreopoulos W."/>
            <person name="He G."/>
            <person name="Johnson J."/>
            <person name="Barry K.W."/>
            <person name="Grigoriev I.V."/>
            <person name="Nagy L."/>
            <person name="Hibbett D."/>
            <person name="Henrissat B."/>
            <person name="Matheny P.B."/>
            <person name="Labbe J."/>
            <person name="Martin F."/>
        </authorList>
    </citation>
    <scope>NUCLEOTIDE SEQUENCE</scope>
    <source>
        <strain evidence="1">HHB10654</strain>
    </source>
</reference>
<evidence type="ECO:0000313" key="1">
    <source>
        <dbReference type="EMBL" id="KAI0069000.1"/>
    </source>
</evidence>
<comment type="caution">
    <text evidence="1">The sequence shown here is derived from an EMBL/GenBank/DDBJ whole genome shotgun (WGS) entry which is preliminary data.</text>
</comment>
<proteinExistence type="predicted"/>
<evidence type="ECO:0000313" key="2">
    <source>
        <dbReference type="Proteomes" id="UP000814140"/>
    </source>
</evidence>
<name>A0ACB8TKR7_9AGAM</name>
<dbReference type="EMBL" id="MU277187">
    <property type="protein sequence ID" value="KAI0069000.1"/>
    <property type="molecule type" value="Genomic_DNA"/>
</dbReference>
<gene>
    <name evidence="1" type="ORF">BV25DRAFT_1817926</name>
</gene>
<sequence length="821" mass="87241">MATNPREIGTLIAVILKARNLPNKRHIGKQDPYCAVGLNGETRRTKAIKRGGQHPEWDEEVRFTVYEDDAQLRSSGVNGEPPPLPPKDNRSPKKIKGGVKMSLACYADDQKEPDLIGETTVDLTEVLTKGETDEWFTLTNKDKYCGEVYLELTFWSNEPRPEPKSAPKVAKSNKQYGGPGSFVPSDEPPVDHQRHRAPSGTSTLYSEEYRRESLPGSLLPSSSSQQIDLYMPSYEQTARGKPPRGTSVDRVVNDFGELGLNDTVKRRESFPPVQPGLSVHSTSSSRYSLASSTSGHSYQSSELNPPPDGGYRAVTPQGRYHSNSVPSSQSAYSIAQYQPAYQPPPPAPSGFSYHTPPRRNGPRYSVPTASSGFVPVPSASEPSGLHQLVSHASEPAGLAPLPSHTPVPPAGYSPTSSRTPVPSSYSPMPSHSPGLPSFLPSNPSLGSFHQPQPGPPSQAMVPFPQQPAYVPPPPVSAPPGPAQYLPPPPPSTLPIPSQSAPPQGYPNQGPPTPTQHYEYVSPMGNASQLSPTHTIPSYVPGSRPLPQPNFSQNPRLPQNEPYGQAPVPLQLTYGQGSTLPPTQSFGPPPSAPQNSSLPPPPPTQSFGLPPSVQQINPLPPPPPTQSFGPPPTAQQSNPLPTPPGPPGPLQPGSRTPPQSQSGSPGLSPSSSFHHIPPPPPLPSQPSPSSSSPQSNFPSQGQSQGFLQSPGHAPAGHVRTVSVSGRPSLPLPPPPPGAQYQSLPPPPPPPSTHFNSQIHQPYLPPSSSFGQIQPFYPGPPPRPPAQIAGPPANSHWMAQSVEPSQYHQGGYEIPAGRSGGQA</sequence>
<organism evidence="1 2">
    <name type="scientific">Artomyces pyxidatus</name>
    <dbReference type="NCBI Taxonomy" id="48021"/>
    <lineage>
        <taxon>Eukaryota</taxon>
        <taxon>Fungi</taxon>
        <taxon>Dikarya</taxon>
        <taxon>Basidiomycota</taxon>
        <taxon>Agaricomycotina</taxon>
        <taxon>Agaricomycetes</taxon>
        <taxon>Russulales</taxon>
        <taxon>Auriscalpiaceae</taxon>
        <taxon>Artomyces</taxon>
    </lineage>
</organism>
<dbReference type="Proteomes" id="UP000814140">
    <property type="component" value="Unassembled WGS sequence"/>
</dbReference>
<protein>
    <submittedName>
        <fullName evidence="1">Uncharacterized protein</fullName>
    </submittedName>
</protein>